<keyword evidence="5" id="KW-1185">Reference proteome</keyword>
<feature type="compositionally biased region" description="Basic residues" evidence="1">
    <location>
        <begin position="580"/>
        <end position="592"/>
    </location>
</feature>
<organism evidence="4 5">
    <name type="scientific">Monilinia vaccinii-corymbosi</name>
    <dbReference type="NCBI Taxonomy" id="61207"/>
    <lineage>
        <taxon>Eukaryota</taxon>
        <taxon>Fungi</taxon>
        <taxon>Dikarya</taxon>
        <taxon>Ascomycota</taxon>
        <taxon>Pezizomycotina</taxon>
        <taxon>Leotiomycetes</taxon>
        <taxon>Helotiales</taxon>
        <taxon>Sclerotiniaceae</taxon>
        <taxon>Monilinia</taxon>
    </lineage>
</organism>
<evidence type="ECO:0000256" key="1">
    <source>
        <dbReference type="SAM" id="MobiDB-lite"/>
    </source>
</evidence>
<feature type="compositionally biased region" description="Acidic residues" evidence="1">
    <location>
        <begin position="567"/>
        <end position="576"/>
    </location>
</feature>
<accession>A0A8A3PK05</accession>
<feature type="domain" description="DNA2/NAM7 helicase-like C-terminal" evidence="3">
    <location>
        <begin position="834"/>
        <end position="1031"/>
    </location>
</feature>
<dbReference type="Gene3D" id="3.40.50.300">
    <property type="entry name" value="P-loop containing nucleotide triphosphate hydrolases"/>
    <property type="match status" value="3"/>
</dbReference>
<name>A0A8A3PK05_9HELO</name>
<dbReference type="Pfam" id="PF13087">
    <property type="entry name" value="AAA_12"/>
    <property type="match status" value="1"/>
</dbReference>
<feature type="region of interest" description="Disordered" evidence="1">
    <location>
        <begin position="1070"/>
        <end position="1089"/>
    </location>
</feature>
<feature type="compositionally biased region" description="Low complexity" evidence="1">
    <location>
        <begin position="534"/>
        <end position="561"/>
    </location>
</feature>
<proteinExistence type="predicted"/>
<reference evidence="4" key="1">
    <citation type="submission" date="2020-10" db="EMBL/GenBank/DDBJ databases">
        <title>Genome Sequence of Monilinia vaccinii-corymbosi Sheds Light on Mummy Berry Disease Infection of Blueberry and Mating Type.</title>
        <authorList>
            <person name="Yow A.G."/>
            <person name="Zhang Y."/>
            <person name="Bansal K."/>
            <person name="Eacker S.M."/>
            <person name="Sullivan S."/>
            <person name="Liachko I."/>
            <person name="Cubeta M.A."/>
            <person name="Rollins J.A."/>
            <person name="Ashrafi H."/>
        </authorList>
    </citation>
    <scope>NUCLEOTIDE SEQUENCE</scope>
    <source>
        <strain evidence="4">RL-1</strain>
    </source>
</reference>
<dbReference type="Pfam" id="PF13086">
    <property type="entry name" value="AAA_11"/>
    <property type="match status" value="1"/>
</dbReference>
<evidence type="ECO:0000259" key="3">
    <source>
        <dbReference type="Pfam" id="PF13087"/>
    </source>
</evidence>
<dbReference type="InterPro" id="IPR041679">
    <property type="entry name" value="DNA2/NAM7-like_C"/>
</dbReference>
<evidence type="ECO:0000313" key="4">
    <source>
        <dbReference type="EMBL" id="QSZ35236.1"/>
    </source>
</evidence>
<evidence type="ECO:0008006" key="6">
    <source>
        <dbReference type="Google" id="ProtNLM"/>
    </source>
</evidence>
<dbReference type="PANTHER" id="PTHR10887">
    <property type="entry name" value="DNA2/NAM7 HELICASE FAMILY"/>
    <property type="match status" value="1"/>
</dbReference>
<dbReference type="EMBL" id="CP063409">
    <property type="protein sequence ID" value="QSZ35236.1"/>
    <property type="molecule type" value="Genomic_DNA"/>
</dbReference>
<dbReference type="InterPro" id="IPR045055">
    <property type="entry name" value="DNA2/NAM7-like"/>
</dbReference>
<dbReference type="PANTHER" id="PTHR10887:SF495">
    <property type="entry name" value="HELICASE SENATAXIN ISOFORM X1-RELATED"/>
    <property type="match status" value="1"/>
</dbReference>
<evidence type="ECO:0000313" key="5">
    <source>
        <dbReference type="Proteomes" id="UP000672032"/>
    </source>
</evidence>
<dbReference type="Proteomes" id="UP000672032">
    <property type="component" value="Chromosome 5"/>
</dbReference>
<dbReference type="GO" id="GO:0004386">
    <property type="term" value="F:helicase activity"/>
    <property type="evidence" value="ECO:0007669"/>
    <property type="project" value="InterPro"/>
</dbReference>
<sequence>MVVPFGAMPKGLDAASTTPDGFMIRIKLHCDNFEGLSPLESNAEAGEFDEAEYVSIKHITTLKDREFKDLPSIVKRSKIYRESPNDVMYWKMKTTNLHTSQVENLRNELIYPTKNNQRAVSFFRNLFDLEGFSLPVYIADHISGLTSAMTECFRQMRLELYKGNPFRGLLTQNFFTNPTTPTLDSGSSFKSAENRSILNTTKQRCYTDTENMGTRLAMGLKQELEQQERKVIILNGTVCVPRAMKFIGDLAYLVYFLLPGNSNIRLDIGKHFKGMIILEPFDWMVQIEIGGIITRSLEDLPPNATPEQKQQLRKLIAARIPAIKTMPLTAEACRTALDEITPFQVVLTYNYSERHEKRLIDGLNNFIHGSRRNPSLQKTGGADRVDSEDIDAWARTLLMLNCYQYNTEDLIGEDGAAIFQSFNEEDQLDTIKYLQSAPVNHAGRTVAAVTGYPGTGKTALISHLIVAMLRKEPGAPLLVTASANQPCDVIAKAIVKALRATGERFPNLKEWCRADCQPKKVFDDEPYESDNQGAPPAAAARAEASTTAPSASVSGPAPEGSQAGPLDSDEDSDEDEHSTTKNKKKKAKSRAARRWDKSRTYQVGLTKAMVGKVVVEDESAIILSEEDLIGNFDDLEIRSGLLPSGALNLNDLHIRELSKTPVANAMILSINRQMTPGDNNIRDARYRLPGQSIAARALDFLRIRPELVDVLRMFTRYEEEGAARMEPADIHTLKKAGLPYALRLAKQTADVIIMTPSQTGTRLFTKLYGKVHAVIMDEAGLMDLPSAILPLMQTDTSRLVLVGDDKQLNPNVQRITGPQGCTPELEQNILTYFRTAQWPIAMLYRQRRGYPGIMDIPSALFYGSRLIDSEKVGDLTRFPLYPHIVKGFKAIFPIFAITTPYLYIEAVGMPEVIDDITKSWMNLSSAAVILNIIEELVNIQSIPANQIGLITHYTAQIKIYRHAFSRLNKEHPGQGFDQIKVHSTDSIQGDSTPIVFSDPVRTQSVGFTNNPGRNSVMHTRAETFYVCVGNTHNLELANGSPSNITNAFSAAKKRNACIRADPVDAIEADEFDVETRREDESAQDNAGRN</sequence>
<dbReference type="AlphaFoldDB" id="A0A8A3PK05"/>
<dbReference type="OrthoDB" id="3564277at2759"/>
<protein>
    <recommendedName>
        <fullName evidence="6">DNA2/NAM7 helicase helicase domain-containing protein</fullName>
    </recommendedName>
</protein>
<dbReference type="SUPFAM" id="SSF52540">
    <property type="entry name" value="P-loop containing nucleoside triphosphate hydrolases"/>
    <property type="match status" value="1"/>
</dbReference>
<gene>
    <name evidence="4" type="ORF">DSL72_008105</name>
</gene>
<feature type="domain" description="DNA2/NAM7 helicase helicase" evidence="2">
    <location>
        <begin position="747"/>
        <end position="812"/>
    </location>
</feature>
<dbReference type="InterPro" id="IPR027417">
    <property type="entry name" value="P-loop_NTPase"/>
</dbReference>
<dbReference type="InterPro" id="IPR041677">
    <property type="entry name" value="DNA2/NAM7_AAA_11"/>
</dbReference>
<evidence type="ECO:0000259" key="2">
    <source>
        <dbReference type="Pfam" id="PF13086"/>
    </source>
</evidence>
<feature type="region of interest" description="Disordered" evidence="1">
    <location>
        <begin position="523"/>
        <end position="593"/>
    </location>
</feature>